<dbReference type="InterPro" id="IPR001339">
    <property type="entry name" value="mRNA_cap_enzyme_adenylation"/>
</dbReference>
<dbReference type="Pfam" id="PF03919">
    <property type="entry name" value="mRNA_cap_C"/>
    <property type="match status" value="1"/>
</dbReference>
<reference evidence="21" key="1">
    <citation type="submission" date="2020-01" db="EMBL/GenBank/DDBJ databases">
        <authorList>
            <consortium name="DOE Joint Genome Institute"/>
            <person name="Haridas S."/>
            <person name="Albert R."/>
            <person name="Binder M."/>
            <person name="Bloem J."/>
            <person name="Labutti K."/>
            <person name="Salamov A."/>
            <person name="Andreopoulos B."/>
            <person name="Baker S.E."/>
            <person name="Barry K."/>
            <person name="Bills G."/>
            <person name="Bluhm B.H."/>
            <person name="Cannon C."/>
            <person name="Castanera R."/>
            <person name="Culley D.E."/>
            <person name="Daum C."/>
            <person name="Ezra D."/>
            <person name="Gonzalez J.B."/>
            <person name="Henrissat B."/>
            <person name="Kuo A."/>
            <person name="Liang C."/>
            <person name="Lipzen A."/>
            <person name="Lutzoni F."/>
            <person name="Magnuson J."/>
            <person name="Mondo S."/>
            <person name="Nolan M."/>
            <person name="Ohm R."/>
            <person name="Pangilinan J."/>
            <person name="Park H.-J."/>
            <person name="Ramirez L."/>
            <person name="Alfaro M."/>
            <person name="Sun H."/>
            <person name="Tritt A."/>
            <person name="Yoshinaga Y."/>
            <person name="Zwiers L.-H."/>
            <person name="Turgeon B.G."/>
            <person name="Goodwin S.B."/>
            <person name="Spatafora J.W."/>
            <person name="Crous P.W."/>
            <person name="Grigoriev I.V."/>
        </authorList>
    </citation>
    <scope>NUCLEOTIDE SEQUENCE</scope>
    <source>
        <strain evidence="21">CBS 342.82</strain>
    </source>
</reference>
<dbReference type="Pfam" id="PF01331">
    <property type="entry name" value="mRNA_cap_enzyme"/>
    <property type="match status" value="1"/>
</dbReference>
<evidence type="ECO:0000256" key="13">
    <source>
        <dbReference type="ARBA" id="ARBA00030702"/>
    </source>
</evidence>
<dbReference type="CDD" id="cd07895">
    <property type="entry name" value="Adenylation_mRNA_capping"/>
    <property type="match status" value="1"/>
</dbReference>
<evidence type="ECO:0000259" key="19">
    <source>
        <dbReference type="Pfam" id="PF03919"/>
    </source>
</evidence>
<dbReference type="GeneID" id="54361019"/>
<keyword evidence="9 16" id="KW-0506">mRNA capping</keyword>
<dbReference type="InterPro" id="IPR017075">
    <property type="entry name" value="mRNA_cap_enzyme_alpha"/>
</dbReference>
<evidence type="ECO:0000256" key="17">
    <source>
        <dbReference type="PIRSR" id="PIRSR036959-1"/>
    </source>
</evidence>
<feature type="domain" description="mRNA capping enzyme adenylation" evidence="18">
    <location>
        <begin position="41"/>
        <end position="248"/>
    </location>
</feature>
<protein>
    <recommendedName>
        <fullName evidence="4 16">mRNA-capping enzyme subunit alpha</fullName>
        <ecNumber evidence="3 16">2.7.7.50</ecNumber>
    </recommendedName>
    <alternativeName>
        <fullName evidence="12 16">GTP--RNA guanylyltransferase</fullName>
    </alternativeName>
    <alternativeName>
        <fullName evidence="13 16">mRNA guanylyltransferase</fullName>
    </alternativeName>
</protein>
<dbReference type="InterPro" id="IPR012340">
    <property type="entry name" value="NA-bd_OB-fold"/>
</dbReference>
<keyword evidence="6 16" id="KW-0808">Transferase</keyword>
<dbReference type="OrthoDB" id="200924at2759"/>
<evidence type="ECO:0000256" key="11">
    <source>
        <dbReference type="ARBA" id="ARBA00023242"/>
    </source>
</evidence>
<organism evidence="21">
    <name type="scientific">Dissoconium aciculare CBS 342.82</name>
    <dbReference type="NCBI Taxonomy" id="1314786"/>
    <lineage>
        <taxon>Eukaryota</taxon>
        <taxon>Fungi</taxon>
        <taxon>Dikarya</taxon>
        <taxon>Ascomycota</taxon>
        <taxon>Pezizomycotina</taxon>
        <taxon>Dothideomycetes</taxon>
        <taxon>Dothideomycetidae</taxon>
        <taxon>Mycosphaerellales</taxon>
        <taxon>Dissoconiaceae</taxon>
        <taxon>Dissoconium</taxon>
    </lineage>
</organism>
<proteinExistence type="inferred from homology"/>
<feature type="domain" description="mRNA capping enzyme C-terminal" evidence="19">
    <location>
        <begin position="252"/>
        <end position="375"/>
    </location>
</feature>
<dbReference type="RefSeq" id="XP_033459391.1">
    <property type="nucleotide sequence ID" value="XM_033603219.1"/>
</dbReference>
<evidence type="ECO:0000256" key="3">
    <source>
        <dbReference type="ARBA" id="ARBA00012475"/>
    </source>
</evidence>
<comment type="similarity">
    <text evidence="2 16">Belongs to the eukaryotic GTase family.</text>
</comment>
<accession>A0A6J3M2Y9</accession>
<evidence type="ECO:0000256" key="7">
    <source>
        <dbReference type="ARBA" id="ARBA00022695"/>
    </source>
</evidence>
<evidence type="ECO:0000256" key="14">
    <source>
        <dbReference type="ARBA" id="ARBA00044624"/>
    </source>
</evidence>
<reference evidence="21" key="3">
    <citation type="submission" date="2025-08" db="UniProtKB">
        <authorList>
            <consortium name="RefSeq"/>
        </authorList>
    </citation>
    <scope>IDENTIFICATION</scope>
    <source>
        <strain evidence="21">CBS 342.82</strain>
    </source>
</reference>
<keyword evidence="8 16" id="KW-0547">Nucleotide-binding</keyword>
<comment type="subunit">
    <text evidence="15">Heterodimer. The mRNA-capping enzyme is composed of two separate chains alpha and beta, respectively a mRNA guanylyltransferase and an mRNA 5'-triphosphate monophosphatase.</text>
</comment>
<comment type="catalytic activity">
    <reaction evidence="14">
        <text>a 5'-end diphospho-ribonucleoside in mRNA + GTP + H(+) = a 5'-end (5'-triphosphoguanosine)-ribonucleoside in mRNA + diphosphate</text>
        <dbReference type="Rhea" id="RHEA:67012"/>
        <dbReference type="Rhea" id="RHEA-COMP:17165"/>
        <dbReference type="Rhea" id="RHEA-COMP:17166"/>
        <dbReference type="ChEBI" id="CHEBI:15378"/>
        <dbReference type="ChEBI" id="CHEBI:33019"/>
        <dbReference type="ChEBI" id="CHEBI:37565"/>
        <dbReference type="ChEBI" id="CHEBI:167616"/>
        <dbReference type="ChEBI" id="CHEBI:167617"/>
        <dbReference type="EC" id="2.7.7.50"/>
    </reaction>
    <physiologicalReaction direction="left-to-right" evidence="14">
        <dbReference type="Rhea" id="RHEA:67013"/>
    </physiologicalReaction>
</comment>
<dbReference type="GO" id="GO:0031533">
    <property type="term" value="C:mRNA capping enzyme complex"/>
    <property type="evidence" value="ECO:0007669"/>
    <property type="project" value="InterPro"/>
</dbReference>
<reference evidence="21" key="2">
    <citation type="submission" date="2020-04" db="EMBL/GenBank/DDBJ databases">
        <authorList>
            <consortium name="NCBI Genome Project"/>
        </authorList>
    </citation>
    <scope>NUCLEOTIDE SEQUENCE</scope>
    <source>
        <strain evidence="21">CBS 342.82</strain>
    </source>
</reference>
<dbReference type="Gene3D" id="2.40.50.140">
    <property type="entry name" value="Nucleic acid-binding proteins"/>
    <property type="match status" value="1"/>
</dbReference>
<dbReference type="SUPFAM" id="SSF50249">
    <property type="entry name" value="Nucleic acid-binding proteins"/>
    <property type="match status" value="1"/>
</dbReference>
<evidence type="ECO:0000259" key="18">
    <source>
        <dbReference type="Pfam" id="PF01331"/>
    </source>
</evidence>
<keyword evidence="5 16" id="KW-0507">mRNA processing</keyword>
<dbReference type="GO" id="GO:0005525">
    <property type="term" value="F:GTP binding"/>
    <property type="evidence" value="ECO:0007669"/>
    <property type="project" value="UniProtKB-KW"/>
</dbReference>
<dbReference type="GO" id="GO:0004484">
    <property type="term" value="F:mRNA guanylyltransferase activity"/>
    <property type="evidence" value="ECO:0007669"/>
    <property type="project" value="UniProtKB-EC"/>
</dbReference>
<dbReference type="AlphaFoldDB" id="A0A6J3M2Y9"/>
<feature type="active site" description="N6-GMP-lysine intermediate" evidence="17">
    <location>
        <position position="63"/>
    </location>
</feature>
<comment type="subcellular location">
    <subcellularLocation>
        <location evidence="1 16">Nucleus</location>
    </subcellularLocation>
</comment>
<evidence type="ECO:0000313" key="21">
    <source>
        <dbReference type="RefSeq" id="XP_033459391.1"/>
    </source>
</evidence>
<keyword evidence="20" id="KW-1185">Reference proteome</keyword>
<evidence type="ECO:0000256" key="5">
    <source>
        <dbReference type="ARBA" id="ARBA00022664"/>
    </source>
</evidence>
<evidence type="ECO:0000256" key="12">
    <source>
        <dbReference type="ARBA" id="ARBA00029909"/>
    </source>
</evidence>
<keyword evidence="11 16" id="KW-0539">Nucleus</keyword>
<dbReference type="GO" id="GO:0005524">
    <property type="term" value="F:ATP binding"/>
    <property type="evidence" value="ECO:0007669"/>
    <property type="project" value="InterPro"/>
</dbReference>
<keyword evidence="10 16" id="KW-0342">GTP-binding</keyword>
<dbReference type="SUPFAM" id="SSF56091">
    <property type="entry name" value="DNA ligase/mRNA capping enzyme, catalytic domain"/>
    <property type="match status" value="1"/>
</dbReference>
<evidence type="ECO:0000256" key="10">
    <source>
        <dbReference type="ARBA" id="ARBA00023134"/>
    </source>
</evidence>
<evidence type="ECO:0000256" key="9">
    <source>
        <dbReference type="ARBA" id="ARBA00023042"/>
    </source>
</evidence>
<evidence type="ECO:0000313" key="20">
    <source>
        <dbReference type="Proteomes" id="UP000504637"/>
    </source>
</evidence>
<dbReference type="GO" id="GO:0006370">
    <property type="term" value="P:7-methylguanosine mRNA capping"/>
    <property type="evidence" value="ECO:0007669"/>
    <property type="project" value="UniProtKB-KW"/>
</dbReference>
<gene>
    <name evidence="21" type="ORF">K489DRAFT_371202</name>
</gene>
<evidence type="ECO:0000256" key="6">
    <source>
        <dbReference type="ARBA" id="ARBA00022679"/>
    </source>
</evidence>
<dbReference type="PANTHER" id="PTHR10367:SF17">
    <property type="entry name" value="MRNA-CAPPING ENZYME"/>
    <property type="match status" value="1"/>
</dbReference>
<evidence type="ECO:0000256" key="16">
    <source>
        <dbReference type="PIRNR" id="PIRNR036959"/>
    </source>
</evidence>
<dbReference type="Proteomes" id="UP000504637">
    <property type="component" value="Unplaced"/>
</dbReference>
<dbReference type="PANTHER" id="PTHR10367">
    <property type="entry name" value="MRNA-CAPPING ENZYME"/>
    <property type="match status" value="1"/>
</dbReference>
<sequence length="403" mass="46943">MGSSVNLNQIGTLMQRQDVQYHKDAIADLLKRNSTNFPGAQPVSFARKHLLELQKNDYFLCEKTDGIRCLLYLTQIFQGAQDPIEAQFLIDRKNDYYYIAQGYLHIPQVNKRGNDPPFDIHSFHNGTLLDGELVRQRFPDGREQLTYLIFDCMLLCGENITEKRYDSRIGSLKQFVFEPWKAFARAWPDEAKVQPFQLGLKEWQVSYVADFMFDQIIPKLPHGNDGLIFTCKSTPYVTGTDQHILKWKPPHENTVDFRLQLGAFPKFKDGMGNTQEDYDQKPEMELLVFHGGNNYKHFAPLFVTQVEWTAMKGMGQKLDWRIIECYRDNTTGQWRPKIEPDGTPRFRDDKQHANHYTVVESVIESIEDGVTEQDLFASKDKIRSAWKEREKRAREMRTARPSS</sequence>
<dbReference type="InterPro" id="IPR013846">
    <property type="entry name" value="mRNA_cap_enzyme_C"/>
</dbReference>
<comment type="function">
    <text evidence="16">Second step of mRNA capping. Transfer of the GMP moiety of GTP to the 5'-end of RNA via an enzyme-GMP covalent reaction intermediate.</text>
</comment>
<evidence type="ECO:0000256" key="2">
    <source>
        <dbReference type="ARBA" id="ARBA00010237"/>
    </source>
</evidence>
<evidence type="ECO:0000256" key="15">
    <source>
        <dbReference type="ARBA" id="ARBA00047082"/>
    </source>
</evidence>
<evidence type="ECO:0000256" key="8">
    <source>
        <dbReference type="ARBA" id="ARBA00022741"/>
    </source>
</evidence>
<keyword evidence="7 16" id="KW-0548">Nucleotidyltransferase</keyword>
<evidence type="ECO:0000256" key="4">
    <source>
        <dbReference type="ARBA" id="ARBA00019171"/>
    </source>
</evidence>
<dbReference type="Gene3D" id="3.30.470.30">
    <property type="entry name" value="DNA ligase/mRNA capping enzyme"/>
    <property type="match status" value="1"/>
</dbReference>
<dbReference type="PIRSF" id="PIRSF036959">
    <property type="entry name" value="mRNA_cap_alpha"/>
    <property type="match status" value="1"/>
</dbReference>
<dbReference type="EC" id="2.7.7.50" evidence="3 16"/>
<evidence type="ECO:0000256" key="1">
    <source>
        <dbReference type="ARBA" id="ARBA00004123"/>
    </source>
</evidence>
<dbReference type="InterPro" id="IPR051029">
    <property type="entry name" value="mRNA_Capping_Enz/RNA_Phosphat"/>
</dbReference>
<name>A0A6J3M2Y9_9PEZI</name>